<dbReference type="SUPFAM" id="SSF53098">
    <property type="entry name" value="Ribonuclease H-like"/>
    <property type="match status" value="1"/>
</dbReference>
<dbReference type="AlphaFoldDB" id="A0A6L9Y820"/>
<keyword evidence="3" id="KW-1185">Reference proteome</keyword>
<proteinExistence type="predicted"/>
<dbReference type="GO" id="GO:0003677">
    <property type="term" value="F:DNA binding"/>
    <property type="evidence" value="ECO:0007669"/>
    <property type="project" value="InterPro"/>
</dbReference>
<dbReference type="GO" id="GO:0004803">
    <property type="term" value="F:transposase activity"/>
    <property type="evidence" value="ECO:0007669"/>
    <property type="project" value="InterPro"/>
</dbReference>
<organism evidence="2 3">
    <name type="scientific">Pelistega ratti</name>
    <dbReference type="NCBI Taxonomy" id="2652177"/>
    <lineage>
        <taxon>Bacteria</taxon>
        <taxon>Pseudomonadati</taxon>
        <taxon>Pseudomonadota</taxon>
        <taxon>Betaproteobacteria</taxon>
        <taxon>Burkholderiales</taxon>
        <taxon>Alcaligenaceae</taxon>
        <taxon>Pelistega</taxon>
    </lineage>
</organism>
<dbReference type="GO" id="GO:0006313">
    <property type="term" value="P:DNA transposition"/>
    <property type="evidence" value="ECO:0007669"/>
    <property type="project" value="InterPro"/>
</dbReference>
<dbReference type="PANTHER" id="PTHR34614:SF2">
    <property type="entry name" value="TRANSPOSASE IS4-LIKE DOMAIN-CONTAINING PROTEIN"/>
    <property type="match status" value="1"/>
</dbReference>
<reference evidence="2 3" key="1">
    <citation type="submission" date="2020-02" db="EMBL/GenBank/DDBJ databases">
        <title>Pelistega sp. NLN82 were isolated from wild rodents of the Hainan Island.</title>
        <authorList>
            <person name="Niu N."/>
            <person name="Zhou J."/>
        </authorList>
    </citation>
    <scope>NUCLEOTIDE SEQUENCE [LARGE SCALE GENOMIC DNA]</scope>
    <source>
        <strain evidence="2 3">NLN82</strain>
    </source>
</reference>
<dbReference type="Pfam" id="PF01609">
    <property type="entry name" value="DDE_Tnp_1"/>
    <property type="match status" value="1"/>
</dbReference>
<name>A0A6L9Y820_9BURK</name>
<protein>
    <submittedName>
        <fullName evidence="2">IS1634 family transposase</fullName>
    </submittedName>
</protein>
<gene>
    <name evidence="2" type="ORF">F9B74_10120</name>
</gene>
<accession>A0A6L9Y820</accession>
<dbReference type="EMBL" id="JAAGYR010000035">
    <property type="protein sequence ID" value="NEN76652.1"/>
    <property type="molecule type" value="Genomic_DNA"/>
</dbReference>
<dbReference type="InterPro" id="IPR047654">
    <property type="entry name" value="IS1634_transpos"/>
</dbReference>
<evidence type="ECO:0000259" key="1">
    <source>
        <dbReference type="Pfam" id="PF01609"/>
    </source>
</evidence>
<dbReference type="NCBIfam" id="NF033559">
    <property type="entry name" value="transpos_IS1634"/>
    <property type="match status" value="2"/>
</dbReference>
<comment type="caution">
    <text evidence="2">The sequence shown here is derived from an EMBL/GenBank/DDBJ whole genome shotgun (WGS) entry which is preliminary data.</text>
</comment>
<evidence type="ECO:0000313" key="2">
    <source>
        <dbReference type="EMBL" id="NEN76652.1"/>
    </source>
</evidence>
<dbReference type="Proteomes" id="UP000477651">
    <property type="component" value="Unassembled WGS sequence"/>
</dbReference>
<evidence type="ECO:0000313" key="3">
    <source>
        <dbReference type="Proteomes" id="UP000477651"/>
    </source>
</evidence>
<sequence length="507" mass="59608">MFIREKKNKSGSVSIQILSKENGRNVLLKTMGSATKRPEIEALKLQAQHYMDELKHQPSLLMTEQDEQIVKTIQTLSNSDVSMAGPELIFGRIYDWIGFNQIKNDLFRHLVLARLTFPLSKLKTVSYLERYQGVQLEISAIYRFLDQLEDKYKEQLEQISFMHTKRMLDNQIHIVFYDMTTLHFETEDEDDLRRTGFSKVGKHTHPQIYLGLLVGQQGYPIAYDIYEGKSYEGNTLIPFIERIRQKFNLHKPVVVADSGLLSKHNLIHLETLGYPYIIGARIKSENEQLKQAMLAYYPYNDNQIIELDKEGKRLIVHYSHERAYRDADNRRKGLERLEKRIRTGQLTKGHLNKRGYNKYLRLQGELSIEIDYEKFIQDKRWDGLKGYITNTTLPPKELLAHYGQLWQIERAFRISKTDLRIRPIYHRLEHRIRAHIALVFAAYSISKTLETVLKKEHSTLSLKRASEITQTMYQVDIMLPDLKQKQKILLGMDKEQQELLAICQKYF</sequence>
<feature type="domain" description="Transposase IS4-like" evidence="1">
    <location>
        <begin position="174"/>
        <end position="444"/>
    </location>
</feature>
<dbReference type="InterPro" id="IPR002559">
    <property type="entry name" value="Transposase_11"/>
</dbReference>
<dbReference type="RefSeq" id="WP_163765089.1">
    <property type="nucleotide sequence ID" value="NZ_JAAGYR010000035.1"/>
</dbReference>
<dbReference type="InterPro" id="IPR012337">
    <property type="entry name" value="RNaseH-like_sf"/>
</dbReference>
<dbReference type="PANTHER" id="PTHR34614">
    <property type="match status" value="1"/>
</dbReference>